<dbReference type="PANTHER" id="PTHR44688:SF16">
    <property type="entry name" value="DNA-BINDING TRANSCRIPTIONAL ACTIVATOR DEVR_DOSR"/>
    <property type="match status" value="1"/>
</dbReference>
<organism evidence="5">
    <name type="scientific">Salinicola endophyticus</name>
    <dbReference type="NCBI Taxonomy" id="1949083"/>
    <lineage>
        <taxon>Bacteria</taxon>
        <taxon>Pseudomonadati</taxon>
        <taxon>Pseudomonadota</taxon>
        <taxon>Gammaproteobacteria</taxon>
        <taxon>Oceanospirillales</taxon>
        <taxon>Halomonadaceae</taxon>
        <taxon>Salinicola</taxon>
    </lineage>
</organism>
<dbReference type="Gene3D" id="1.10.10.10">
    <property type="entry name" value="Winged helix-like DNA-binding domain superfamily/Winged helix DNA-binding domain"/>
    <property type="match status" value="1"/>
</dbReference>
<proteinExistence type="predicted"/>
<dbReference type="PANTHER" id="PTHR44688">
    <property type="entry name" value="DNA-BINDING TRANSCRIPTIONAL ACTIVATOR DEVR_DOSR"/>
    <property type="match status" value="1"/>
</dbReference>
<dbReference type="GO" id="GO:0003677">
    <property type="term" value="F:DNA binding"/>
    <property type="evidence" value="ECO:0007669"/>
    <property type="project" value="UniProtKB-KW"/>
</dbReference>
<reference evidence="5" key="1">
    <citation type="submission" date="2024-06" db="EMBL/GenBank/DDBJ databases">
        <title>Complete genome of Salinicola endophyticus HNIBRBA4755.</title>
        <authorList>
            <person name="Shin S.Y."/>
            <person name="Kang H."/>
            <person name="Song J."/>
        </authorList>
    </citation>
    <scope>NUCLEOTIDE SEQUENCE</scope>
    <source>
        <strain evidence="5">HNIBRBA4755</strain>
    </source>
</reference>
<gene>
    <name evidence="5" type="ORF">ABV408_05170</name>
</gene>
<dbReference type="SUPFAM" id="SSF46894">
    <property type="entry name" value="C-terminal effector domain of the bipartite response regulators"/>
    <property type="match status" value="1"/>
</dbReference>
<name>A0AB74UGV7_9GAMM</name>
<dbReference type="Gene3D" id="3.40.50.2300">
    <property type="match status" value="1"/>
</dbReference>
<dbReference type="PROSITE" id="PS50043">
    <property type="entry name" value="HTH_LUXR_2"/>
    <property type="match status" value="1"/>
</dbReference>
<evidence type="ECO:0000256" key="2">
    <source>
        <dbReference type="ARBA" id="ARBA00023125"/>
    </source>
</evidence>
<keyword evidence="3" id="KW-0804">Transcription</keyword>
<keyword evidence="1" id="KW-0805">Transcription regulation</keyword>
<keyword evidence="2" id="KW-0238">DNA-binding</keyword>
<dbReference type="RefSeq" id="WP_353981389.1">
    <property type="nucleotide sequence ID" value="NZ_CP159578.1"/>
</dbReference>
<dbReference type="InterPro" id="IPR036388">
    <property type="entry name" value="WH-like_DNA-bd_sf"/>
</dbReference>
<dbReference type="GO" id="GO:0006355">
    <property type="term" value="P:regulation of DNA-templated transcription"/>
    <property type="evidence" value="ECO:0007669"/>
    <property type="project" value="InterPro"/>
</dbReference>
<dbReference type="CDD" id="cd06170">
    <property type="entry name" value="LuxR_C_like"/>
    <property type="match status" value="1"/>
</dbReference>
<sequence length="225" mass="25028">MSSPEASMLIVTSETAQSTLLAMSLSSHTGMSYRLAGPQEPRKVSGASFDIVLIDLSQVDPILFQKWEESLAGQGDGEAQICAFNAKNDTHALDAVSLSHIRGVFFQQDTPELMAKGLKQILQGQIWLSRNLMSLLIDKLRRQSMDAYRMEGYLTHRERQVVGLVGLGATNAQIAEKLFLSEHTVKTHIYNIFKKIGAQNRVQVVCWARDHLGALPNLSRPRTKH</sequence>
<protein>
    <submittedName>
        <fullName evidence="5">LuxR C-terminal-related transcriptional regulator</fullName>
    </submittedName>
</protein>
<dbReference type="InterPro" id="IPR000792">
    <property type="entry name" value="Tscrpt_reg_LuxR_C"/>
</dbReference>
<dbReference type="PROSITE" id="PS00622">
    <property type="entry name" value="HTH_LUXR_1"/>
    <property type="match status" value="1"/>
</dbReference>
<dbReference type="Pfam" id="PF00196">
    <property type="entry name" value="GerE"/>
    <property type="match status" value="1"/>
</dbReference>
<evidence type="ECO:0000313" key="5">
    <source>
        <dbReference type="EMBL" id="XCJ80569.1"/>
    </source>
</evidence>
<dbReference type="SMART" id="SM00421">
    <property type="entry name" value="HTH_LUXR"/>
    <property type="match status" value="1"/>
</dbReference>
<evidence type="ECO:0000256" key="1">
    <source>
        <dbReference type="ARBA" id="ARBA00023015"/>
    </source>
</evidence>
<dbReference type="Pfam" id="PF21155">
    <property type="entry name" value="VpsT-like_REC"/>
    <property type="match status" value="1"/>
</dbReference>
<dbReference type="FunFam" id="1.10.10.10:FF:000153">
    <property type="entry name" value="LuxR family transcriptional regulator"/>
    <property type="match status" value="1"/>
</dbReference>
<dbReference type="InterPro" id="IPR016032">
    <property type="entry name" value="Sig_transdc_resp-reg_C-effctor"/>
</dbReference>
<dbReference type="PRINTS" id="PR00038">
    <property type="entry name" value="HTHLUXR"/>
</dbReference>
<dbReference type="EMBL" id="CP159578">
    <property type="protein sequence ID" value="XCJ80569.1"/>
    <property type="molecule type" value="Genomic_DNA"/>
</dbReference>
<evidence type="ECO:0000256" key="3">
    <source>
        <dbReference type="ARBA" id="ARBA00023163"/>
    </source>
</evidence>
<dbReference type="InterPro" id="IPR049151">
    <property type="entry name" value="CsgD-like_REC"/>
</dbReference>
<dbReference type="AlphaFoldDB" id="A0AB74UGV7"/>
<feature type="domain" description="HTH luxR-type" evidence="4">
    <location>
        <begin position="147"/>
        <end position="212"/>
    </location>
</feature>
<accession>A0AB74UGV7</accession>
<evidence type="ECO:0000259" key="4">
    <source>
        <dbReference type="PROSITE" id="PS50043"/>
    </source>
</evidence>